<dbReference type="InParanoid" id="A0A317ZFG9"/>
<dbReference type="RefSeq" id="WP_110132195.1">
    <property type="nucleotide sequence ID" value="NZ_QHJQ01000015.1"/>
</dbReference>
<reference evidence="1 2" key="1">
    <citation type="submission" date="2018-05" db="EMBL/GenBank/DDBJ databases">
        <title>Coraliomargarita sinensis sp. nov., isolated from a marine solar saltern.</title>
        <authorList>
            <person name="Zhou L.Y."/>
        </authorList>
    </citation>
    <scope>NUCLEOTIDE SEQUENCE [LARGE SCALE GENOMIC DNA]</scope>
    <source>
        <strain evidence="1 2">WN38</strain>
    </source>
</reference>
<name>A0A317ZFG9_9BACT</name>
<evidence type="ECO:0000313" key="2">
    <source>
        <dbReference type="Proteomes" id="UP000247099"/>
    </source>
</evidence>
<comment type="caution">
    <text evidence="1">The sequence shown here is derived from an EMBL/GenBank/DDBJ whole genome shotgun (WGS) entry which is preliminary data.</text>
</comment>
<gene>
    <name evidence="1" type="ORF">DDZ13_14560</name>
</gene>
<evidence type="ECO:0000313" key="1">
    <source>
        <dbReference type="EMBL" id="PXA02923.1"/>
    </source>
</evidence>
<sequence length="390" mass="43434">MILDANERTFEPFSLTRLLTTCFGRGNGEKVCILIDLPNPADIEDFKFLNDETLSIQNYGHEVFYKGFKSGALEEMNWTGGEIYAYKETGGSNLDMEDECYDPDGNLLSLDKDIYQNYEIILVVSTFSATAPLTAKCKEFGFRGATLHGLNQIILDTGLAVDYNQVSEDAEKLRLGLTKADRFEIDFEVESKVYTLKLHTNGQDAQKSHGLCAVGKPDVANLPGGEVYFVPEGGEGVFPFKYDESTIGLLHVEDGKIVKSQFVYGDYSEIEDHNRRLKEDPMIGALGELGFGTQVLPFSGRDIQDEKILGTIHVATGRDDHLGGNITPDLFKEHKNASHDDVLYAPHKTPEIRLKQARMIRGGQTEVLIENYKPSKFMIDLLEAEVPATV</sequence>
<proteinExistence type="predicted"/>
<organism evidence="1 2">
    <name type="scientific">Coraliomargarita sinensis</name>
    <dbReference type="NCBI Taxonomy" id="2174842"/>
    <lineage>
        <taxon>Bacteria</taxon>
        <taxon>Pseudomonadati</taxon>
        <taxon>Verrucomicrobiota</taxon>
        <taxon>Opitutia</taxon>
        <taxon>Puniceicoccales</taxon>
        <taxon>Coraliomargaritaceae</taxon>
        <taxon>Coraliomargarita</taxon>
    </lineage>
</organism>
<keyword evidence="2" id="KW-1185">Reference proteome</keyword>
<accession>A0A317ZFG9</accession>
<dbReference type="AlphaFoldDB" id="A0A317ZFG9"/>
<dbReference type="SUPFAM" id="SSF144052">
    <property type="entry name" value="Thermophilic metalloprotease-like"/>
    <property type="match status" value="1"/>
</dbReference>
<dbReference type="OrthoDB" id="179044at2"/>
<dbReference type="Proteomes" id="UP000247099">
    <property type="component" value="Unassembled WGS sequence"/>
</dbReference>
<protein>
    <submittedName>
        <fullName evidence="1">Uncharacterized protein</fullName>
    </submittedName>
</protein>
<dbReference type="EMBL" id="QHJQ01000015">
    <property type="protein sequence ID" value="PXA02923.1"/>
    <property type="molecule type" value="Genomic_DNA"/>
</dbReference>